<accession>A0ABP1DLU4</accession>
<name>A0ABP1DLU4_9APHY</name>
<protein>
    <submittedName>
        <fullName evidence="3">Uncharacterized protein</fullName>
    </submittedName>
</protein>
<feature type="coiled-coil region" evidence="1">
    <location>
        <begin position="187"/>
        <end position="214"/>
    </location>
</feature>
<feature type="compositionally biased region" description="Low complexity" evidence="2">
    <location>
        <begin position="451"/>
        <end position="461"/>
    </location>
</feature>
<keyword evidence="1" id="KW-0175">Coiled coil</keyword>
<reference evidence="4" key="1">
    <citation type="submission" date="2024-04" db="EMBL/GenBank/DDBJ databases">
        <authorList>
            <person name="Shaw F."/>
            <person name="Minotto A."/>
        </authorList>
    </citation>
    <scope>NUCLEOTIDE SEQUENCE [LARGE SCALE GENOMIC DNA]</scope>
</reference>
<dbReference type="EMBL" id="OZ037947">
    <property type="protein sequence ID" value="CAL1708013.1"/>
    <property type="molecule type" value="Genomic_DNA"/>
</dbReference>
<evidence type="ECO:0000313" key="4">
    <source>
        <dbReference type="Proteomes" id="UP001497453"/>
    </source>
</evidence>
<feature type="region of interest" description="Disordered" evidence="2">
    <location>
        <begin position="275"/>
        <end position="304"/>
    </location>
</feature>
<sequence length="543" mass="59151">MSTLAEHALHLSQLGHSIQSNASDIAQRPEQGQPSIAGPFTRAILETPLGDLIRDIDPAEIGLFTLVQPTQSLPTHAQEDVPVPPKGEIARVEFSGATPLRRPPARQARDDPARPREHEPEVYAQAALKYLDRYTSIRPMPRASEQAERIIEQLSAVRDNIYELSETLKQMNVAGPSNPPLSPKSAITAEERHIQEIGAEMLELKQKKEALLKKKTGIRAAHKPGAPKSKPRPPPPPTSPDAQEESFWNTPAATARTLHFTDDLLTDENMDLANTSSFASPIPESKSHARSGRGNLRSESAGRHMAFSEPAEKAVLHDESPELEDVPINNAPLLQQLEAARHHSPEPSLSRADEDDATIRMTTVPVAEAVPTSAEDQVLHSVSSEIPRRTKLKVTTELETIVVKIWSTVGDIIMPGNPFDVHGINGPKPPHAKETIAHLHSLSTQEPVPGSPTTSLSSLATAPPPTGQVTTHQLLIAHVLLALLNSPPQFTMPLNKLKTLITETDPGKKLIGTAITKPIYALVAKRCLKIDRSGKEQVVRFMV</sequence>
<evidence type="ECO:0000313" key="3">
    <source>
        <dbReference type="EMBL" id="CAL1708013.1"/>
    </source>
</evidence>
<feature type="region of interest" description="Disordered" evidence="2">
    <location>
        <begin position="217"/>
        <end position="245"/>
    </location>
</feature>
<feature type="compositionally biased region" description="Basic and acidic residues" evidence="2">
    <location>
        <begin position="107"/>
        <end position="119"/>
    </location>
</feature>
<dbReference type="Proteomes" id="UP001497453">
    <property type="component" value="Chromosome 4"/>
</dbReference>
<keyword evidence="4" id="KW-1185">Reference proteome</keyword>
<evidence type="ECO:0000256" key="2">
    <source>
        <dbReference type="SAM" id="MobiDB-lite"/>
    </source>
</evidence>
<feature type="region of interest" description="Disordered" evidence="2">
    <location>
        <begin position="93"/>
        <end position="119"/>
    </location>
</feature>
<gene>
    <name evidence="3" type="ORF">GFSPODELE1_LOCUS6647</name>
</gene>
<proteinExistence type="predicted"/>
<evidence type="ECO:0000256" key="1">
    <source>
        <dbReference type="SAM" id="Coils"/>
    </source>
</evidence>
<feature type="region of interest" description="Disordered" evidence="2">
    <location>
        <begin position="442"/>
        <end position="465"/>
    </location>
</feature>
<organism evidence="3 4">
    <name type="scientific">Somion occarium</name>
    <dbReference type="NCBI Taxonomy" id="3059160"/>
    <lineage>
        <taxon>Eukaryota</taxon>
        <taxon>Fungi</taxon>
        <taxon>Dikarya</taxon>
        <taxon>Basidiomycota</taxon>
        <taxon>Agaricomycotina</taxon>
        <taxon>Agaricomycetes</taxon>
        <taxon>Polyporales</taxon>
        <taxon>Cerrenaceae</taxon>
        <taxon>Somion</taxon>
    </lineage>
</organism>